<feature type="region of interest" description="Disordered" evidence="1">
    <location>
        <begin position="93"/>
        <end position="154"/>
    </location>
</feature>
<protein>
    <submittedName>
        <fullName evidence="2">Uncharacterized protein</fullName>
    </submittedName>
</protein>
<dbReference type="Gramene" id="OMO64509">
    <property type="protein sequence ID" value="OMO64509"/>
    <property type="gene ID" value="CCACVL1_21705"/>
</dbReference>
<gene>
    <name evidence="2" type="ORF">CCACVL1_21705</name>
</gene>
<organism evidence="2 3">
    <name type="scientific">Corchorus capsularis</name>
    <name type="common">Jute</name>
    <dbReference type="NCBI Taxonomy" id="210143"/>
    <lineage>
        <taxon>Eukaryota</taxon>
        <taxon>Viridiplantae</taxon>
        <taxon>Streptophyta</taxon>
        <taxon>Embryophyta</taxon>
        <taxon>Tracheophyta</taxon>
        <taxon>Spermatophyta</taxon>
        <taxon>Magnoliopsida</taxon>
        <taxon>eudicotyledons</taxon>
        <taxon>Gunneridae</taxon>
        <taxon>Pentapetalae</taxon>
        <taxon>rosids</taxon>
        <taxon>malvids</taxon>
        <taxon>Malvales</taxon>
        <taxon>Malvaceae</taxon>
        <taxon>Grewioideae</taxon>
        <taxon>Apeibeae</taxon>
        <taxon>Corchorus</taxon>
    </lineage>
</organism>
<keyword evidence="3" id="KW-1185">Reference proteome</keyword>
<evidence type="ECO:0000313" key="3">
    <source>
        <dbReference type="Proteomes" id="UP000188268"/>
    </source>
</evidence>
<feature type="compositionally biased region" description="Polar residues" evidence="1">
    <location>
        <begin position="258"/>
        <end position="268"/>
    </location>
</feature>
<feature type="compositionally biased region" description="Polar residues" evidence="1">
    <location>
        <begin position="193"/>
        <end position="217"/>
    </location>
</feature>
<feature type="region of interest" description="Disordered" evidence="1">
    <location>
        <begin position="177"/>
        <end position="217"/>
    </location>
</feature>
<evidence type="ECO:0000313" key="2">
    <source>
        <dbReference type="EMBL" id="OMO64509.1"/>
    </source>
</evidence>
<sequence length="268" mass="30134">MGEGLQTSNVLLPVEMQVEKPSRNSVEVDTTSSEESGDENVEEDGVDEELNPKELKWDNDDDNGELVTSRVKLSKAIEHEEQLWNEINDVNVDADIEDNPGPENAVPENAGPETTGPATVGPARRVKSRANKGFSDFPKPRPRRKVEEVYFDSSDPDRLEDDIIKIPMKAIHVMRLVNKRLGNKQKKKRTESESSNQQSTRQESARTFSVRPNNVQVVNRGKESEYVIARPAGNVQNFTTVRKLKEDARKMRHDRAAGTSNDQKSCQP</sequence>
<feature type="compositionally biased region" description="Acidic residues" evidence="1">
    <location>
        <begin position="35"/>
        <end position="49"/>
    </location>
</feature>
<dbReference type="AlphaFoldDB" id="A0A1R3H2E3"/>
<evidence type="ECO:0000256" key="1">
    <source>
        <dbReference type="SAM" id="MobiDB-lite"/>
    </source>
</evidence>
<dbReference type="EMBL" id="AWWV01012796">
    <property type="protein sequence ID" value="OMO64509.1"/>
    <property type="molecule type" value="Genomic_DNA"/>
</dbReference>
<feature type="region of interest" description="Disordered" evidence="1">
    <location>
        <begin position="1"/>
        <end position="64"/>
    </location>
</feature>
<dbReference type="Proteomes" id="UP000188268">
    <property type="component" value="Unassembled WGS sequence"/>
</dbReference>
<feature type="compositionally biased region" description="Basic residues" evidence="1">
    <location>
        <begin position="177"/>
        <end position="189"/>
    </location>
</feature>
<feature type="region of interest" description="Disordered" evidence="1">
    <location>
        <begin position="239"/>
        <end position="268"/>
    </location>
</feature>
<feature type="compositionally biased region" description="Low complexity" evidence="1">
    <location>
        <begin position="25"/>
        <end position="34"/>
    </location>
</feature>
<accession>A0A1R3H2E3</accession>
<proteinExistence type="predicted"/>
<comment type="caution">
    <text evidence="2">The sequence shown here is derived from an EMBL/GenBank/DDBJ whole genome shotgun (WGS) entry which is preliminary data.</text>
</comment>
<name>A0A1R3H2E3_COCAP</name>
<feature type="compositionally biased region" description="Polar residues" evidence="1">
    <location>
        <begin position="1"/>
        <end position="10"/>
    </location>
</feature>
<reference evidence="2 3" key="1">
    <citation type="submission" date="2013-09" db="EMBL/GenBank/DDBJ databases">
        <title>Corchorus capsularis genome sequencing.</title>
        <authorList>
            <person name="Alam M."/>
            <person name="Haque M.S."/>
            <person name="Islam M.S."/>
            <person name="Emdad E.M."/>
            <person name="Islam M.M."/>
            <person name="Ahmed B."/>
            <person name="Halim A."/>
            <person name="Hossen Q.M.M."/>
            <person name="Hossain M.Z."/>
            <person name="Ahmed R."/>
            <person name="Khan M.M."/>
            <person name="Islam R."/>
            <person name="Rashid M.M."/>
            <person name="Khan S.A."/>
            <person name="Rahman M.S."/>
            <person name="Alam M."/>
        </authorList>
    </citation>
    <scope>NUCLEOTIDE SEQUENCE [LARGE SCALE GENOMIC DNA]</scope>
    <source>
        <strain evidence="3">cv. CVL-1</strain>
        <tissue evidence="2">Whole seedling</tissue>
    </source>
</reference>